<dbReference type="AlphaFoldDB" id="A0A7L9J0Z9"/>
<sequence length="133" mass="14682">MKFVILVHSTPQPWGHPTGDFVAAHQALPAQQREQMERDFEQLLTEMQEAGELLGGEALGDPATARLYRWADGEPIATDGPYAETKEQFAGFFLVDVADRERAEELGRAFAGPGETIEIRPTMWPGGEEQNVG</sequence>
<dbReference type="RefSeq" id="WP_192911162.1">
    <property type="nucleotide sequence ID" value="NZ_CP062789.1"/>
</dbReference>
<evidence type="ECO:0000313" key="4">
    <source>
        <dbReference type="Proteomes" id="UP000593998"/>
    </source>
</evidence>
<name>A0A7L9J0Z9_9MICO</name>
<dbReference type="Proteomes" id="UP000593998">
    <property type="component" value="Chromosome"/>
</dbReference>
<comment type="similarity">
    <text evidence="1">Belongs to the YciI family.</text>
</comment>
<dbReference type="PANTHER" id="PTHR35174">
    <property type="entry name" value="BLL7171 PROTEIN-RELATED"/>
    <property type="match status" value="1"/>
</dbReference>
<reference evidence="3 4" key="1">
    <citation type="submission" date="2020-10" db="EMBL/GenBank/DDBJ databases">
        <title>Janibacter indicus TT2 genome sequence.</title>
        <authorList>
            <person name="Lee K."/>
            <person name="Ganzorig M."/>
        </authorList>
    </citation>
    <scope>NUCLEOTIDE SEQUENCE [LARGE SCALE GENOMIC DNA]</scope>
    <source>
        <strain evidence="3 4">TT2</strain>
    </source>
</reference>
<evidence type="ECO:0000259" key="2">
    <source>
        <dbReference type="Pfam" id="PF03795"/>
    </source>
</evidence>
<protein>
    <recommendedName>
        <fullName evidence="2">YCII-related domain-containing protein</fullName>
    </recommendedName>
</protein>
<dbReference type="PANTHER" id="PTHR35174:SF3">
    <property type="entry name" value="BLL7171 PROTEIN"/>
    <property type="match status" value="1"/>
</dbReference>
<dbReference type="InterPro" id="IPR011008">
    <property type="entry name" value="Dimeric_a/b-barrel"/>
</dbReference>
<evidence type="ECO:0000313" key="3">
    <source>
        <dbReference type="EMBL" id="QOK22817.1"/>
    </source>
</evidence>
<accession>A0A7L9J0Z9</accession>
<dbReference type="InterPro" id="IPR005545">
    <property type="entry name" value="YCII"/>
</dbReference>
<gene>
    <name evidence="3" type="ORF">IGS73_17590</name>
</gene>
<feature type="domain" description="YCII-related" evidence="2">
    <location>
        <begin position="1"/>
        <end position="109"/>
    </location>
</feature>
<dbReference type="Gene3D" id="3.30.70.1060">
    <property type="entry name" value="Dimeric alpha+beta barrel"/>
    <property type="match status" value="1"/>
</dbReference>
<dbReference type="EMBL" id="CP062789">
    <property type="protein sequence ID" value="QOK22817.1"/>
    <property type="molecule type" value="Genomic_DNA"/>
</dbReference>
<dbReference type="Pfam" id="PF03795">
    <property type="entry name" value="YCII"/>
    <property type="match status" value="1"/>
</dbReference>
<dbReference type="SUPFAM" id="SSF54909">
    <property type="entry name" value="Dimeric alpha+beta barrel"/>
    <property type="match status" value="1"/>
</dbReference>
<proteinExistence type="inferred from homology"/>
<organism evidence="3 4">
    <name type="scientific">Janibacter indicus</name>
    <dbReference type="NCBI Taxonomy" id="857417"/>
    <lineage>
        <taxon>Bacteria</taxon>
        <taxon>Bacillati</taxon>
        <taxon>Actinomycetota</taxon>
        <taxon>Actinomycetes</taxon>
        <taxon>Micrococcales</taxon>
        <taxon>Intrasporangiaceae</taxon>
        <taxon>Janibacter</taxon>
    </lineage>
</organism>
<evidence type="ECO:0000256" key="1">
    <source>
        <dbReference type="ARBA" id="ARBA00007689"/>
    </source>
</evidence>